<reference evidence="4" key="1">
    <citation type="journal article" date="2012" name="Science">
        <title>The Paleozoic origin of enzymatic lignin decomposition reconstructed from 31 fungal genomes.</title>
        <authorList>
            <person name="Floudas D."/>
            <person name="Binder M."/>
            <person name="Riley R."/>
            <person name="Barry K."/>
            <person name="Blanchette R.A."/>
            <person name="Henrissat B."/>
            <person name="Martinez A.T."/>
            <person name="Otillar R."/>
            <person name="Spatafora J.W."/>
            <person name="Yadav J.S."/>
            <person name="Aerts A."/>
            <person name="Benoit I."/>
            <person name="Boyd A."/>
            <person name="Carlson A."/>
            <person name="Copeland A."/>
            <person name="Coutinho P.M."/>
            <person name="de Vries R.P."/>
            <person name="Ferreira P."/>
            <person name="Findley K."/>
            <person name="Foster B."/>
            <person name="Gaskell J."/>
            <person name="Glotzer D."/>
            <person name="Gorecki P."/>
            <person name="Heitman J."/>
            <person name="Hesse C."/>
            <person name="Hori C."/>
            <person name="Igarashi K."/>
            <person name="Jurgens J.A."/>
            <person name="Kallen N."/>
            <person name="Kersten P."/>
            <person name="Kohler A."/>
            <person name="Kuees U."/>
            <person name="Kumar T.K.A."/>
            <person name="Kuo A."/>
            <person name="LaButti K."/>
            <person name="Larrondo L.F."/>
            <person name="Lindquist E."/>
            <person name="Ling A."/>
            <person name="Lombard V."/>
            <person name="Lucas S."/>
            <person name="Lundell T."/>
            <person name="Martin R."/>
            <person name="McLaughlin D.J."/>
            <person name="Morgenstern I."/>
            <person name="Morin E."/>
            <person name="Murat C."/>
            <person name="Nagy L.G."/>
            <person name="Nolan M."/>
            <person name="Ohm R.A."/>
            <person name="Patyshakuliyeva A."/>
            <person name="Rokas A."/>
            <person name="Ruiz-Duenas F.J."/>
            <person name="Sabat G."/>
            <person name="Salamov A."/>
            <person name="Samejima M."/>
            <person name="Schmutz J."/>
            <person name="Slot J.C."/>
            <person name="St John F."/>
            <person name="Stenlid J."/>
            <person name="Sun H."/>
            <person name="Sun S."/>
            <person name="Syed K."/>
            <person name="Tsang A."/>
            <person name="Wiebenga A."/>
            <person name="Young D."/>
            <person name="Pisabarro A."/>
            <person name="Eastwood D.C."/>
            <person name="Martin F."/>
            <person name="Cullen D."/>
            <person name="Grigoriev I.V."/>
            <person name="Hibbett D.S."/>
        </authorList>
    </citation>
    <scope>NUCLEOTIDE SEQUENCE [LARGE SCALE GENOMIC DNA]</scope>
    <source>
        <strain evidence="4">RWD-64-598 SS2</strain>
    </source>
</reference>
<dbReference type="OMA" id="GWEIWTA"/>
<dbReference type="KEGG" id="cput:CONPUDRAFT_87331"/>
<evidence type="ECO:0000313" key="4">
    <source>
        <dbReference type="Proteomes" id="UP000053558"/>
    </source>
</evidence>
<feature type="domain" description="Glutaminase A N-terminal" evidence="2">
    <location>
        <begin position="83"/>
        <end position="305"/>
    </location>
</feature>
<dbReference type="AlphaFoldDB" id="A0A5M3N0B4"/>
<dbReference type="GeneID" id="19211177"/>
<proteinExistence type="predicted"/>
<dbReference type="EMBL" id="JH711574">
    <property type="protein sequence ID" value="EIW84808.1"/>
    <property type="molecule type" value="Genomic_DNA"/>
</dbReference>
<dbReference type="InterPro" id="IPR052743">
    <property type="entry name" value="Glutaminase_GtaA"/>
</dbReference>
<dbReference type="OrthoDB" id="3918848at2759"/>
<comment type="caution">
    <text evidence="3">The sequence shown here is derived from an EMBL/GenBank/DDBJ whole genome shotgun (WGS) entry which is preliminary data.</text>
</comment>
<protein>
    <submittedName>
        <fullName evidence="3">DUF1793-domain-containing protein</fullName>
    </submittedName>
</protein>
<dbReference type="Proteomes" id="UP000053558">
    <property type="component" value="Unassembled WGS sequence"/>
</dbReference>
<sequence length="574" mass="63237">MESAAISLRPPSVPLAVRSPYLSAWLPQGPGAMLAGTWPRFWNGSILGWAGYIRVDDTTYTFLGDPSLNPGLAIQKSVTYTSTQSTFVLTAGPVDITVRFLSPVEPDDLVKQSIPFSYMAVSVAANDGGSHSVRLYTDICAEWASGDNTHVVTWTSSTSGDVWSHRVGPRDQVLYSEQNDQAEYGSAYYATQNSNNATGKQFINNGELANHGDTNFRAVSGHWPVFAFAHDLGIISGASDPVIYAIGHIRDPAVQYVTAAKNLQDRNAYYWTMYSSVSDLIDDFVKSYSTALSDANVFDNKVKSDATTVSDQYYDIVALSVRQNINTVDVIMPAWPVFLYTSPTLCKYLLLGLFEYQQSGLYPNRWAAHDLGASYPSAIGHNDGNDLPMPLEECGNMIIMVLSYTQRSNGQSFALAYIQLLEQWTDCLVQGALVPADQYSSDSATANHHLALTYGDLESWGLMYNLYADKLLGTNVFPQSLFASQTAWYRNVINEYGAPLDSRSTYTKSDWLMWTAAFVTENAVRDAMINAVHPYISDGQNDMPFGDWYDTHSGDSIDFRGRPVVGGHLALLVL</sequence>
<dbReference type="Pfam" id="PF17168">
    <property type="entry name" value="DUF5127"/>
    <property type="match status" value="1"/>
</dbReference>
<dbReference type="Pfam" id="PF16335">
    <property type="entry name" value="GtaA_6_Hairpin"/>
    <property type="match status" value="1"/>
</dbReference>
<keyword evidence="4" id="KW-1185">Reference proteome</keyword>
<dbReference type="InterPro" id="IPR033433">
    <property type="entry name" value="GtaA_N"/>
</dbReference>
<feature type="domain" description="Glutaminase A central" evidence="1">
    <location>
        <begin position="318"/>
        <end position="446"/>
    </location>
</feature>
<dbReference type="InterPro" id="IPR032514">
    <property type="entry name" value="GtaA_central"/>
</dbReference>
<dbReference type="PANTHER" id="PTHR31987">
    <property type="entry name" value="GLUTAMINASE A-RELATED"/>
    <property type="match status" value="1"/>
</dbReference>
<name>A0A5M3N0B4_CONPW</name>
<evidence type="ECO:0000313" key="3">
    <source>
        <dbReference type="EMBL" id="EIW84808.1"/>
    </source>
</evidence>
<evidence type="ECO:0000259" key="1">
    <source>
        <dbReference type="Pfam" id="PF16335"/>
    </source>
</evidence>
<accession>A0A5M3N0B4</accession>
<evidence type="ECO:0000259" key="2">
    <source>
        <dbReference type="Pfam" id="PF17168"/>
    </source>
</evidence>
<gene>
    <name evidence="3" type="ORF">CONPUDRAFT_87331</name>
</gene>
<dbReference type="PANTHER" id="PTHR31987:SF1">
    <property type="entry name" value="GLUTAMINASE A"/>
    <property type="match status" value="1"/>
</dbReference>
<dbReference type="RefSeq" id="XP_007764496.1">
    <property type="nucleotide sequence ID" value="XM_007766306.1"/>
</dbReference>
<organism evidence="3 4">
    <name type="scientific">Coniophora puteana (strain RWD-64-598)</name>
    <name type="common">Brown rot fungus</name>
    <dbReference type="NCBI Taxonomy" id="741705"/>
    <lineage>
        <taxon>Eukaryota</taxon>
        <taxon>Fungi</taxon>
        <taxon>Dikarya</taxon>
        <taxon>Basidiomycota</taxon>
        <taxon>Agaricomycotina</taxon>
        <taxon>Agaricomycetes</taxon>
        <taxon>Agaricomycetidae</taxon>
        <taxon>Boletales</taxon>
        <taxon>Coniophorineae</taxon>
        <taxon>Coniophoraceae</taxon>
        <taxon>Coniophora</taxon>
    </lineage>
</organism>